<sequence length="66" mass="7154">MEVNINHQTFFVNGQHLIAALESYGLTQTKGVAIAVNEHVVPKSSWESFQIHPGDHITIITAAQGG</sequence>
<accession>A0ABV6HF36</accession>
<dbReference type="InterPro" id="IPR016155">
    <property type="entry name" value="Mopterin_synth/thiamin_S_b"/>
</dbReference>
<proteinExistence type="predicted"/>
<gene>
    <name evidence="1" type="primary">thiS</name>
    <name evidence="1" type="ORF">ACFFI0_04200</name>
</gene>
<dbReference type="PANTHER" id="PTHR34472">
    <property type="entry name" value="SULFUR CARRIER PROTEIN THIS"/>
    <property type="match status" value="1"/>
</dbReference>
<dbReference type="Proteomes" id="UP001589774">
    <property type="component" value="Unassembled WGS sequence"/>
</dbReference>
<evidence type="ECO:0000313" key="2">
    <source>
        <dbReference type="Proteomes" id="UP001589774"/>
    </source>
</evidence>
<dbReference type="SUPFAM" id="SSF54285">
    <property type="entry name" value="MoaD/ThiS"/>
    <property type="match status" value="1"/>
</dbReference>
<protein>
    <submittedName>
        <fullName evidence="1">Sulfur carrier protein ThiS</fullName>
    </submittedName>
</protein>
<name>A0ABV6HF36_9SPHI</name>
<dbReference type="CDD" id="cd00565">
    <property type="entry name" value="Ubl_ThiS"/>
    <property type="match status" value="1"/>
</dbReference>
<dbReference type="EMBL" id="JBHLWO010000001">
    <property type="protein sequence ID" value="MFC0317494.1"/>
    <property type="molecule type" value="Genomic_DNA"/>
</dbReference>
<dbReference type="PANTHER" id="PTHR34472:SF1">
    <property type="entry name" value="SULFUR CARRIER PROTEIN THIS"/>
    <property type="match status" value="1"/>
</dbReference>
<dbReference type="NCBIfam" id="TIGR01683">
    <property type="entry name" value="thiS"/>
    <property type="match status" value="1"/>
</dbReference>
<comment type="caution">
    <text evidence="1">The sequence shown here is derived from an EMBL/GenBank/DDBJ whole genome shotgun (WGS) entry which is preliminary data.</text>
</comment>
<evidence type="ECO:0000313" key="1">
    <source>
        <dbReference type="EMBL" id="MFC0317494.1"/>
    </source>
</evidence>
<dbReference type="Gene3D" id="3.10.20.30">
    <property type="match status" value="1"/>
</dbReference>
<reference evidence="1 2" key="1">
    <citation type="submission" date="2024-09" db="EMBL/GenBank/DDBJ databases">
        <authorList>
            <person name="Sun Q."/>
            <person name="Mori K."/>
        </authorList>
    </citation>
    <scope>NUCLEOTIDE SEQUENCE [LARGE SCALE GENOMIC DNA]</scope>
    <source>
        <strain evidence="1 2">CCM 7765</strain>
    </source>
</reference>
<dbReference type="InterPro" id="IPR012675">
    <property type="entry name" value="Beta-grasp_dom_sf"/>
</dbReference>
<dbReference type="RefSeq" id="WP_130854581.1">
    <property type="nucleotide sequence ID" value="NZ_JBHLWO010000001.1"/>
</dbReference>
<dbReference type="Pfam" id="PF02597">
    <property type="entry name" value="ThiS"/>
    <property type="match status" value="1"/>
</dbReference>
<organism evidence="1 2">
    <name type="scientific">Olivibacter oleidegradans</name>
    <dbReference type="NCBI Taxonomy" id="760123"/>
    <lineage>
        <taxon>Bacteria</taxon>
        <taxon>Pseudomonadati</taxon>
        <taxon>Bacteroidota</taxon>
        <taxon>Sphingobacteriia</taxon>
        <taxon>Sphingobacteriales</taxon>
        <taxon>Sphingobacteriaceae</taxon>
        <taxon>Olivibacter</taxon>
    </lineage>
</organism>
<dbReference type="InterPro" id="IPR010035">
    <property type="entry name" value="Thi_S"/>
</dbReference>
<keyword evidence="2" id="KW-1185">Reference proteome</keyword>
<dbReference type="InterPro" id="IPR003749">
    <property type="entry name" value="ThiS/MoaD-like"/>
</dbReference>